<sequence length="66" mass="7915">MFALHVRFCNYYGQRSWVKTIEKYCSKQDFLSKHPDCMVSLKKSKKEMISWHAAVEEADRLMTLNR</sequence>
<accession>A0A5E4N3B4</accession>
<keyword evidence="2" id="KW-1185">Reference proteome</keyword>
<organism evidence="1 2">
    <name type="scientific">Cinara cedri</name>
    <dbReference type="NCBI Taxonomy" id="506608"/>
    <lineage>
        <taxon>Eukaryota</taxon>
        <taxon>Metazoa</taxon>
        <taxon>Ecdysozoa</taxon>
        <taxon>Arthropoda</taxon>
        <taxon>Hexapoda</taxon>
        <taxon>Insecta</taxon>
        <taxon>Pterygota</taxon>
        <taxon>Neoptera</taxon>
        <taxon>Paraneoptera</taxon>
        <taxon>Hemiptera</taxon>
        <taxon>Sternorrhyncha</taxon>
        <taxon>Aphidomorpha</taxon>
        <taxon>Aphidoidea</taxon>
        <taxon>Aphididae</taxon>
        <taxon>Lachninae</taxon>
        <taxon>Cinara</taxon>
    </lineage>
</organism>
<gene>
    <name evidence="1" type="ORF">CINCED_3A010001</name>
</gene>
<proteinExistence type="predicted"/>
<reference evidence="1 2" key="1">
    <citation type="submission" date="2019-08" db="EMBL/GenBank/DDBJ databases">
        <authorList>
            <person name="Alioto T."/>
            <person name="Alioto T."/>
            <person name="Gomez Garrido J."/>
        </authorList>
    </citation>
    <scope>NUCLEOTIDE SEQUENCE [LARGE SCALE GENOMIC DNA]</scope>
</reference>
<name>A0A5E4N3B4_9HEMI</name>
<dbReference type="Proteomes" id="UP000325440">
    <property type="component" value="Unassembled WGS sequence"/>
</dbReference>
<evidence type="ECO:0000313" key="2">
    <source>
        <dbReference type="Proteomes" id="UP000325440"/>
    </source>
</evidence>
<protein>
    <submittedName>
        <fullName evidence="1">Uncharacterized protein</fullName>
    </submittedName>
</protein>
<dbReference type="OrthoDB" id="6615489at2759"/>
<evidence type="ECO:0000313" key="1">
    <source>
        <dbReference type="EMBL" id="VVC39130.1"/>
    </source>
</evidence>
<dbReference type="AlphaFoldDB" id="A0A5E4N3B4"/>
<dbReference type="EMBL" id="CABPRJ010001695">
    <property type="protein sequence ID" value="VVC39130.1"/>
    <property type="molecule type" value="Genomic_DNA"/>
</dbReference>